<dbReference type="Pfam" id="PF01177">
    <property type="entry name" value="Asp_Glu_race"/>
    <property type="match status" value="1"/>
</dbReference>
<feature type="binding site" evidence="7">
    <location>
        <begin position="188"/>
        <end position="189"/>
    </location>
    <ligand>
        <name>substrate</name>
    </ligand>
</feature>
<evidence type="ECO:0000313" key="9">
    <source>
        <dbReference type="Proteomes" id="UP000050833"/>
    </source>
</evidence>
<feature type="active site" description="Proton donor/acceptor" evidence="7">
    <location>
        <position position="76"/>
    </location>
</feature>
<dbReference type="HAMAP" id="MF_00258">
    <property type="entry name" value="Glu_racemase"/>
    <property type="match status" value="1"/>
</dbReference>
<dbReference type="PANTHER" id="PTHR21198">
    <property type="entry name" value="GLUTAMATE RACEMASE"/>
    <property type="match status" value="1"/>
</dbReference>
<dbReference type="GO" id="GO:0008360">
    <property type="term" value="P:regulation of cell shape"/>
    <property type="evidence" value="ECO:0007669"/>
    <property type="project" value="UniProtKB-KW"/>
</dbReference>
<dbReference type="InterPro" id="IPR001920">
    <property type="entry name" value="Asp/Glu_race"/>
</dbReference>
<evidence type="ECO:0000256" key="7">
    <source>
        <dbReference type="HAMAP-Rule" id="MF_00258"/>
    </source>
</evidence>
<dbReference type="GO" id="GO:0008881">
    <property type="term" value="F:glutamate racemase activity"/>
    <property type="evidence" value="ECO:0007669"/>
    <property type="project" value="UniProtKB-UniRule"/>
</dbReference>
<dbReference type="EMBL" id="LLKB01000005">
    <property type="protein sequence ID" value="KQC85616.1"/>
    <property type="molecule type" value="Genomic_DNA"/>
</dbReference>
<evidence type="ECO:0000256" key="5">
    <source>
        <dbReference type="ARBA" id="ARBA00023235"/>
    </source>
</evidence>
<evidence type="ECO:0000256" key="3">
    <source>
        <dbReference type="ARBA" id="ARBA00022960"/>
    </source>
</evidence>
<name>A0AAW3JV44_9FIRM</name>
<gene>
    <name evidence="7" type="primary">murI</name>
    <name evidence="8" type="ORF">APZ18_10445</name>
</gene>
<keyword evidence="5 7" id="KW-0413">Isomerase</keyword>
<evidence type="ECO:0000313" key="8">
    <source>
        <dbReference type="EMBL" id="KQC85616.1"/>
    </source>
</evidence>
<proteinExistence type="inferred from homology"/>
<dbReference type="InterPro" id="IPR018187">
    <property type="entry name" value="Asp/Glu_racemase_AS_1"/>
</dbReference>
<organism evidence="8 9">
    <name type="scientific">Butyribacter intestini</name>
    <dbReference type="NCBI Taxonomy" id="1703332"/>
    <lineage>
        <taxon>Bacteria</taxon>
        <taxon>Bacillati</taxon>
        <taxon>Bacillota</taxon>
        <taxon>Clostridia</taxon>
        <taxon>Lachnospirales</taxon>
        <taxon>Lachnospiraceae</taxon>
        <taxon>Butyribacter</taxon>
    </lineage>
</organism>
<dbReference type="SUPFAM" id="SSF53681">
    <property type="entry name" value="Aspartate/glutamate racemase"/>
    <property type="match status" value="2"/>
</dbReference>
<dbReference type="GO" id="GO:0009252">
    <property type="term" value="P:peptidoglycan biosynthetic process"/>
    <property type="evidence" value="ECO:0007669"/>
    <property type="project" value="UniProtKB-UniRule"/>
</dbReference>
<sequence length="260" mass="29081">MDKKNEKPIGVFDSGVGGISVLRELVKIMPNENYLYFGDSINAPYGTKEVSVIRELTIKNIEKLLDMGAKSIVVACNTATSAAVRVLRQMYPEIPLVGIEPAIKPAVEYKEKSRVVVMATPMTLKQEKFQNLMKKYENQAEIVPLPCPGLMEFVERGDLEGEDLYNYLSILFGSVNSKKIDSVVLGCTHYPFAKKAIEAVVGKDVQIFDGGEGTAREMRRRMQCASLINPSKEKGTVKFINSKDTEEERELCEFLLNLKM</sequence>
<evidence type="ECO:0000256" key="1">
    <source>
        <dbReference type="ARBA" id="ARBA00001602"/>
    </source>
</evidence>
<comment type="pathway">
    <text evidence="7">Cell wall biogenesis; peptidoglycan biosynthesis.</text>
</comment>
<comment type="caution">
    <text evidence="8">The sequence shown here is derived from an EMBL/GenBank/DDBJ whole genome shotgun (WGS) entry which is preliminary data.</text>
</comment>
<keyword evidence="6 7" id="KW-0961">Cell wall biogenesis/degradation</keyword>
<dbReference type="InterPro" id="IPR015942">
    <property type="entry name" value="Asp/Glu/hydantoin_racemase"/>
</dbReference>
<keyword evidence="4 7" id="KW-0573">Peptidoglycan synthesis</keyword>
<evidence type="ECO:0000256" key="4">
    <source>
        <dbReference type="ARBA" id="ARBA00022984"/>
    </source>
</evidence>
<feature type="binding site" evidence="7">
    <location>
        <begin position="45"/>
        <end position="46"/>
    </location>
    <ligand>
        <name>substrate</name>
    </ligand>
</feature>
<feature type="active site" description="Proton donor/acceptor" evidence="7">
    <location>
        <position position="187"/>
    </location>
</feature>
<dbReference type="FunFam" id="3.40.50.1860:FF:000001">
    <property type="entry name" value="Glutamate racemase"/>
    <property type="match status" value="1"/>
</dbReference>
<keyword evidence="3 7" id="KW-0133">Cell shape</keyword>
<dbReference type="Gene3D" id="3.40.50.1860">
    <property type="match status" value="2"/>
</dbReference>
<comment type="function">
    <text evidence="7">Provides the (R)-glutamate required for cell wall biosynthesis.</text>
</comment>
<dbReference type="PROSITE" id="PS00923">
    <property type="entry name" value="ASP_GLU_RACEMASE_1"/>
    <property type="match status" value="1"/>
</dbReference>
<dbReference type="GO" id="GO:0071555">
    <property type="term" value="P:cell wall organization"/>
    <property type="evidence" value="ECO:0007669"/>
    <property type="project" value="UniProtKB-KW"/>
</dbReference>
<dbReference type="PANTHER" id="PTHR21198:SF3">
    <property type="entry name" value="GLUTAMATE RACEMASE"/>
    <property type="match status" value="1"/>
</dbReference>
<dbReference type="AlphaFoldDB" id="A0AAW3JV44"/>
<dbReference type="InterPro" id="IPR004391">
    <property type="entry name" value="Glu_race"/>
</dbReference>
<feature type="binding site" evidence="7">
    <location>
        <begin position="13"/>
        <end position="14"/>
    </location>
    <ligand>
        <name>substrate</name>
    </ligand>
</feature>
<dbReference type="Proteomes" id="UP000050833">
    <property type="component" value="Unassembled WGS sequence"/>
</dbReference>
<dbReference type="EC" id="5.1.1.3" evidence="2 7"/>
<accession>A0AAW3JV44</accession>
<protein>
    <recommendedName>
        <fullName evidence="2 7">Glutamate racemase</fullName>
        <ecNumber evidence="2 7">5.1.1.3</ecNumber>
    </recommendedName>
</protein>
<comment type="catalytic activity">
    <reaction evidence="1 7">
        <text>L-glutamate = D-glutamate</text>
        <dbReference type="Rhea" id="RHEA:12813"/>
        <dbReference type="ChEBI" id="CHEBI:29985"/>
        <dbReference type="ChEBI" id="CHEBI:29986"/>
        <dbReference type="EC" id="5.1.1.3"/>
    </reaction>
</comment>
<evidence type="ECO:0000256" key="2">
    <source>
        <dbReference type="ARBA" id="ARBA00013090"/>
    </source>
</evidence>
<reference evidence="8 9" key="1">
    <citation type="submission" date="2015-10" db="EMBL/GenBank/DDBJ databases">
        <title>Butyribacter intestini gen. nov., sp. nov., a butyric acid-producing bacterium of the family Lachnospiraceae isolated from the human faeces.</title>
        <authorList>
            <person name="Zou Y."/>
            <person name="Xue W."/>
            <person name="Luo G."/>
            <person name="Lv M."/>
        </authorList>
    </citation>
    <scope>NUCLEOTIDE SEQUENCE [LARGE SCALE GENOMIC DNA]</scope>
    <source>
        <strain evidence="8 9">TF01-11</strain>
    </source>
</reference>
<keyword evidence="9" id="KW-1185">Reference proteome</keyword>
<comment type="similarity">
    <text evidence="7">Belongs to the aspartate/glutamate racemases family.</text>
</comment>
<dbReference type="NCBIfam" id="TIGR00067">
    <property type="entry name" value="glut_race"/>
    <property type="match status" value="1"/>
</dbReference>
<feature type="binding site" evidence="7">
    <location>
        <begin position="77"/>
        <end position="78"/>
    </location>
    <ligand>
        <name>substrate</name>
    </ligand>
</feature>
<evidence type="ECO:0000256" key="6">
    <source>
        <dbReference type="ARBA" id="ARBA00023316"/>
    </source>
</evidence>